<sequence length="123" mass="13284">TEEYSQSNYISTDFFPGHHGPPGGYYHHAPQYPNVQNYPGGYGYYPTAPEMPLQSSLPPEPLPSQLGGHCPPVDDGSPKSGSGGVPEESDQETVDDEGELLMMDDNSSPLTVDENTETGERVI</sequence>
<name>F8J2P7_9HEMI</name>
<accession>F8J2P7</accession>
<evidence type="ECO:0000313" key="2">
    <source>
        <dbReference type="EMBL" id="ADC35191.1"/>
    </source>
</evidence>
<feature type="non-terminal residue" evidence="2">
    <location>
        <position position="123"/>
    </location>
</feature>
<feature type="compositionally biased region" description="Acidic residues" evidence="1">
    <location>
        <begin position="87"/>
        <end position="99"/>
    </location>
</feature>
<protein>
    <submittedName>
        <fullName evidence="2">Deformed</fullName>
    </submittedName>
</protein>
<feature type="compositionally biased region" description="Low complexity" evidence="1">
    <location>
        <begin position="24"/>
        <end position="33"/>
    </location>
</feature>
<proteinExistence type="predicted"/>
<feature type="compositionally biased region" description="Polar residues" evidence="1">
    <location>
        <begin position="1"/>
        <end position="11"/>
    </location>
</feature>
<feature type="compositionally biased region" description="Low complexity" evidence="1">
    <location>
        <begin position="44"/>
        <end position="57"/>
    </location>
</feature>
<dbReference type="EMBL" id="FJ851767">
    <property type="protein sequence ID" value="ADC35191.1"/>
    <property type="molecule type" value="Genomic_DNA"/>
</dbReference>
<feature type="region of interest" description="Disordered" evidence="1">
    <location>
        <begin position="1"/>
        <end position="123"/>
    </location>
</feature>
<organism evidence="2">
    <name type="scientific">Piesma josifovi</name>
    <dbReference type="NCBI Taxonomy" id="696234"/>
    <lineage>
        <taxon>Eukaryota</taxon>
        <taxon>Metazoa</taxon>
        <taxon>Ecdysozoa</taxon>
        <taxon>Arthropoda</taxon>
        <taxon>Hexapoda</taxon>
        <taxon>Insecta</taxon>
        <taxon>Pterygota</taxon>
        <taxon>Neoptera</taxon>
        <taxon>Paraneoptera</taxon>
        <taxon>Hemiptera</taxon>
        <taxon>Heteroptera</taxon>
        <taxon>Panheteroptera</taxon>
        <taxon>Pentatomomorpha</taxon>
        <taxon>Lygaeoidea</taxon>
        <taxon>Piesmatidae</taxon>
        <taxon>Piesma</taxon>
    </lineage>
</organism>
<feature type="non-terminal residue" evidence="2">
    <location>
        <position position="1"/>
    </location>
</feature>
<reference evidence="2" key="1">
    <citation type="journal article" date="2011" name="Zootaxa">
        <title>Phylogeny of pentatomomorphan bugs (Hemiptera-Heteroptera: Pentatomomorpha) based on six Hox gene fragments.</title>
        <authorList>
            <person name="Tian X."/>
            <person name="Xie Q."/>
            <person name="Li M."/>
            <person name="Gao C."/>
            <person name="Cui Y."/>
            <person name="Xi L."/>
            <person name="Bu W."/>
        </authorList>
    </citation>
    <scope>NUCLEOTIDE SEQUENCE</scope>
</reference>
<evidence type="ECO:0000256" key="1">
    <source>
        <dbReference type="SAM" id="MobiDB-lite"/>
    </source>
</evidence>
<dbReference type="AlphaFoldDB" id="F8J2P7"/>